<dbReference type="InterPro" id="IPR025824">
    <property type="entry name" value="OB-fold_nuc-bd_dom"/>
</dbReference>
<comment type="catalytic activity">
    <reaction evidence="5">
        <text>Exonucleolytic cleavage in either 5'- to 3'- or 3'- to 5'-direction to yield nucleoside 5'-phosphates.</text>
        <dbReference type="EC" id="3.1.11.6"/>
    </reaction>
</comment>
<reference evidence="8" key="1">
    <citation type="submission" date="2020-10" db="EMBL/GenBank/DDBJ databases">
        <authorList>
            <person name="Gilroy R."/>
        </authorList>
    </citation>
    <scope>NUCLEOTIDE SEQUENCE</scope>
    <source>
        <strain evidence="8">CHK186-9395</strain>
    </source>
</reference>
<comment type="function">
    <text evidence="5">Bidirectionally degrades single-stranded DNA into large acid-insoluble oligonucleotides, which are then degraded further into small acid-soluble oligonucleotides.</text>
</comment>
<comment type="subcellular location">
    <subcellularLocation>
        <location evidence="5">Cytoplasm</location>
    </subcellularLocation>
</comment>
<name>A0A9D1NFJ7_9FIRM</name>
<keyword evidence="1 5" id="KW-0963">Cytoplasm</keyword>
<dbReference type="GO" id="GO:0009318">
    <property type="term" value="C:exodeoxyribonuclease VII complex"/>
    <property type="evidence" value="ECO:0007669"/>
    <property type="project" value="UniProtKB-UniRule"/>
</dbReference>
<dbReference type="InterPro" id="IPR003753">
    <property type="entry name" value="Exonuc_VII_L"/>
</dbReference>
<gene>
    <name evidence="5 8" type="primary">xseA</name>
    <name evidence="8" type="ORF">IAA62_03960</name>
</gene>
<comment type="caution">
    <text evidence="8">The sequence shown here is derived from an EMBL/GenBank/DDBJ whole genome shotgun (WGS) entry which is preliminary data.</text>
</comment>
<accession>A0A9D1NFJ7</accession>
<dbReference type="PANTHER" id="PTHR30008:SF0">
    <property type="entry name" value="EXODEOXYRIBONUCLEASE 7 LARGE SUBUNIT"/>
    <property type="match status" value="1"/>
</dbReference>
<dbReference type="NCBIfam" id="TIGR00237">
    <property type="entry name" value="xseA"/>
    <property type="match status" value="1"/>
</dbReference>
<evidence type="ECO:0000313" key="8">
    <source>
        <dbReference type="EMBL" id="HIV01687.1"/>
    </source>
</evidence>
<dbReference type="PANTHER" id="PTHR30008">
    <property type="entry name" value="EXODEOXYRIBONUCLEASE 7 LARGE SUBUNIT"/>
    <property type="match status" value="1"/>
</dbReference>
<dbReference type="GO" id="GO:0005737">
    <property type="term" value="C:cytoplasm"/>
    <property type="evidence" value="ECO:0007669"/>
    <property type="project" value="UniProtKB-SubCell"/>
</dbReference>
<evidence type="ECO:0000256" key="1">
    <source>
        <dbReference type="ARBA" id="ARBA00022490"/>
    </source>
</evidence>
<sequence length="370" mass="41067">MIEEKAISVTQISTYFKQIFDAEELLQNISVFGEVSDFSISRGIAYFSLKDENALLSCVCFDGANLQSVRNGDMVIVRGSPRYYVKGGRLNFNVNKITPYGMGNLFEQFLKLKQTLEDEGLFDSKHKKIIDPKSIKRIGVVTSETGAVIQDIINIVKRRNPNVDIVLYPVKVQGAMAELSIVKGINFFSDYDGVDVMIVARGGGSLEDLQPFNTEVVARAVFAANKPVVSAVGHETDFTIIDFVSDLRAPTPSAAAELVTEDVLSKRYNLIDKISRLSRAASNLYNGLKIKFVHNLKLLYNVQESFLNEREYMLSLKTAKLSKLNPKEIMRLGYAKVSKGDKVITSVEETSVGENLLVTLADGSIDVVRR</sequence>
<evidence type="ECO:0000256" key="5">
    <source>
        <dbReference type="HAMAP-Rule" id="MF_00378"/>
    </source>
</evidence>
<evidence type="ECO:0000256" key="3">
    <source>
        <dbReference type="ARBA" id="ARBA00022801"/>
    </source>
</evidence>
<feature type="domain" description="Exonuclease VII large subunit C-terminal" evidence="6">
    <location>
        <begin position="121"/>
        <end position="286"/>
    </location>
</feature>
<proteinExistence type="inferred from homology"/>
<evidence type="ECO:0000259" key="6">
    <source>
        <dbReference type="Pfam" id="PF02601"/>
    </source>
</evidence>
<dbReference type="CDD" id="cd04489">
    <property type="entry name" value="ExoVII_LU_OBF"/>
    <property type="match status" value="1"/>
</dbReference>
<dbReference type="AlphaFoldDB" id="A0A9D1NFJ7"/>
<dbReference type="EMBL" id="DVOJ01000014">
    <property type="protein sequence ID" value="HIV01687.1"/>
    <property type="molecule type" value="Genomic_DNA"/>
</dbReference>
<keyword evidence="4 5" id="KW-0269">Exonuclease</keyword>
<feature type="domain" description="OB-fold nucleic acid binding" evidence="7">
    <location>
        <begin position="7"/>
        <end position="97"/>
    </location>
</feature>
<keyword evidence="3 5" id="KW-0378">Hydrolase</keyword>
<dbReference type="Pfam" id="PF02601">
    <property type="entry name" value="Exonuc_VII_L"/>
    <property type="match status" value="1"/>
</dbReference>
<keyword evidence="2 5" id="KW-0540">Nuclease</keyword>
<dbReference type="GO" id="GO:0003676">
    <property type="term" value="F:nucleic acid binding"/>
    <property type="evidence" value="ECO:0007669"/>
    <property type="project" value="InterPro"/>
</dbReference>
<dbReference type="HAMAP" id="MF_00378">
    <property type="entry name" value="Exonuc_7_L"/>
    <property type="match status" value="1"/>
</dbReference>
<comment type="subunit">
    <text evidence="5">Heterooligomer composed of large and small subunits.</text>
</comment>
<evidence type="ECO:0000256" key="4">
    <source>
        <dbReference type="ARBA" id="ARBA00022839"/>
    </source>
</evidence>
<protein>
    <recommendedName>
        <fullName evidence="5">Exodeoxyribonuclease 7 large subunit</fullName>
        <ecNumber evidence="5">3.1.11.6</ecNumber>
    </recommendedName>
    <alternativeName>
        <fullName evidence="5">Exodeoxyribonuclease VII large subunit</fullName>
        <shortName evidence="5">Exonuclease VII large subunit</shortName>
    </alternativeName>
</protein>
<evidence type="ECO:0000256" key="2">
    <source>
        <dbReference type="ARBA" id="ARBA00022722"/>
    </source>
</evidence>
<dbReference type="GO" id="GO:0008855">
    <property type="term" value="F:exodeoxyribonuclease VII activity"/>
    <property type="evidence" value="ECO:0007669"/>
    <property type="project" value="UniProtKB-UniRule"/>
</dbReference>
<dbReference type="InterPro" id="IPR020579">
    <property type="entry name" value="Exonuc_VII_lsu_C"/>
</dbReference>
<dbReference type="GO" id="GO:0006308">
    <property type="term" value="P:DNA catabolic process"/>
    <property type="evidence" value="ECO:0007669"/>
    <property type="project" value="UniProtKB-UniRule"/>
</dbReference>
<organism evidence="8 9">
    <name type="scientific">Candidatus Caccopulliclostridium gallistercoris</name>
    <dbReference type="NCBI Taxonomy" id="2840719"/>
    <lineage>
        <taxon>Bacteria</taxon>
        <taxon>Bacillati</taxon>
        <taxon>Bacillota</taxon>
        <taxon>Clostridia</taxon>
        <taxon>Candidatus Caccopulliclostridium</taxon>
    </lineage>
</organism>
<comment type="similarity">
    <text evidence="5">Belongs to the XseA family.</text>
</comment>
<evidence type="ECO:0000259" key="7">
    <source>
        <dbReference type="Pfam" id="PF13742"/>
    </source>
</evidence>
<dbReference type="Pfam" id="PF13742">
    <property type="entry name" value="tRNA_anti_2"/>
    <property type="match status" value="1"/>
</dbReference>
<reference evidence="8" key="2">
    <citation type="journal article" date="2021" name="PeerJ">
        <title>Extensive microbial diversity within the chicken gut microbiome revealed by metagenomics and culture.</title>
        <authorList>
            <person name="Gilroy R."/>
            <person name="Ravi A."/>
            <person name="Getino M."/>
            <person name="Pursley I."/>
            <person name="Horton D.L."/>
            <person name="Alikhan N.F."/>
            <person name="Baker D."/>
            <person name="Gharbi K."/>
            <person name="Hall N."/>
            <person name="Watson M."/>
            <person name="Adriaenssens E.M."/>
            <person name="Foster-Nyarko E."/>
            <person name="Jarju S."/>
            <person name="Secka A."/>
            <person name="Antonio M."/>
            <person name="Oren A."/>
            <person name="Chaudhuri R.R."/>
            <person name="La Ragione R."/>
            <person name="Hildebrand F."/>
            <person name="Pallen M.J."/>
        </authorList>
    </citation>
    <scope>NUCLEOTIDE SEQUENCE</scope>
    <source>
        <strain evidence="8">CHK186-9395</strain>
    </source>
</reference>
<evidence type="ECO:0000313" key="9">
    <source>
        <dbReference type="Proteomes" id="UP000886861"/>
    </source>
</evidence>
<dbReference type="EC" id="3.1.11.6" evidence="5"/>
<dbReference type="Proteomes" id="UP000886861">
    <property type="component" value="Unassembled WGS sequence"/>
</dbReference>